<feature type="region of interest" description="Disordered" evidence="4">
    <location>
        <begin position="351"/>
        <end position="372"/>
    </location>
</feature>
<proteinExistence type="predicted"/>
<keyword evidence="2" id="KW-0539">Nucleus</keyword>
<dbReference type="GeneID" id="108559980"/>
<name>A0ABM1ME71_NICVS</name>
<feature type="compositionally biased region" description="Low complexity" evidence="4">
    <location>
        <begin position="1417"/>
        <end position="1458"/>
    </location>
</feature>
<accession>A0ABM1ME71</accession>
<evidence type="ECO:0000256" key="2">
    <source>
        <dbReference type="ARBA" id="ARBA00023242"/>
    </source>
</evidence>
<feature type="compositionally biased region" description="Acidic residues" evidence="4">
    <location>
        <begin position="2106"/>
        <end position="2115"/>
    </location>
</feature>
<dbReference type="Gene3D" id="1.25.40.10">
    <property type="entry name" value="Tetratricopeptide repeat domain"/>
    <property type="match status" value="1"/>
</dbReference>
<comment type="subcellular location">
    <subcellularLocation>
        <location evidence="1">Nucleus</location>
    </subcellularLocation>
</comment>
<feature type="compositionally biased region" description="Polar residues" evidence="4">
    <location>
        <begin position="1979"/>
        <end position="1992"/>
    </location>
</feature>
<dbReference type="Proteomes" id="UP000695000">
    <property type="component" value="Unplaced"/>
</dbReference>
<dbReference type="RefSeq" id="XP_017772871.1">
    <property type="nucleotide sequence ID" value="XM_017917382.1"/>
</dbReference>
<evidence type="ECO:0000313" key="6">
    <source>
        <dbReference type="RefSeq" id="XP_017772871.1"/>
    </source>
</evidence>
<keyword evidence="3" id="KW-0175">Coiled coil</keyword>
<organism evidence="5 6">
    <name type="scientific">Nicrophorus vespilloides</name>
    <name type="common">Boreal carrion beetle</name>
    <dbReference type="NCBI Taxonomy" id="110193"/>
    <lineage>
        <taxon>Eukaryota</taxon>
        <taxon>Metazoa</taxon>
        <taxon>Ecdysozoa</taxon>
        <taxon>Arthropoda</taxon>
        <taxon>Hexapoda</taxon>
        <taxon>Insecta</taxon>
        <taxon>Pterygota</taxon>
        <taxon>Neoptera</taxon>
        <taxon>Endopterygota</taxon>
        <taxon>Coleoptera</taxon>
        <taxon>Polyphaga</taxon>
        <taxon>Staphyliniformia</taxon>
        <taxon>Silphidae</taxon>
        <taxon>Nicrophorinae</taxon>
        <taxon>Nicrophorus</taxon>
    </lineage>
</organism>
<keyword evidence="5" id="KW-1185">Reference proteome</keyword>
<feature type="compositionally biased region" description="Basic and acidic residues" evidence="4">
    <location>
        <begin position="1391"/>
        <end position="1414"/>
    </location>
</feature>
<dbReference type="PANTHER" id="PTHR15502:SF7">
    <property type="entry name" value="CALCINEURIN-BINDING PROTEIN CABIN-1"/>
    <property type="match status" value="1"/>
</dbReference>
<dbReference type="InterPro" id="IPR033053">
    <property type="entry name" value="Hir3/CABIN1"/>
</dbReference>
<feature type="compositionally biased region" description="Polar residues" evidence="4">
    <location>
        <begin position="352"/>
        <end position="365"/>
    </location>
</feature>
<reference evidence="6" key="1">
    <citation type="submission" date="2025-08" db="UniProtKB">
        <authorList>
            <consortium name="RefSeq"/>
        </authorList>
    </citation>
    <scope>IDENTIFICATION</scope>
    <source>
        <tissue evidence="6">Whole Larva</tissue>
    </source>
</reference>
<gene>
    <name evidence="6" type="primary">LOC108559980</name>
</gene>
<sequence length="2115" mass="240684">MLKFRALNTESSSDEDGPVIRKEAQEEIAIDLYNEALRLQCNNNVEKSLENLKKLLDYNIPQLESQGGLPKTMSNIKYSCRINIASIYLQLGDKANALENFLIASELDDTDVTLWYKIGMLALKQNHFRQSMYAFTKGLDCNDSHWPCLDQLISVLFGIGDTIACLEYISKALNLDPYYVKGIVVRKRIYENNPATQEYYMKFNPSSLDEPVVNVDITEEEENAYLEEIEKLYDRINEVEKSFGPKPLPVIPLPVPLEDYTWVALGKTLTGLHKYITDNNMSHLSKINMKKCMSNTGESKETVADEAKTDVVEEFGAQEVAEQIMEVLIDNVLLNSAGRSEEMDDIVERRMSTTSENDATTPIQTDENEEMEQDMDEQEDVGGSLKSVKSRILSRGSKRKRDLVSDLQIWGWHSKRKAGKKGKNDRDTSIENALTRIIPSHLLPNGINGNKYNPMEDSMSTMDLYNMHLNENKPVELISPIDSPISTDAYSYFGGDEEKADVKSFWTRNWENCDAIDLIEEFVYSLSNIWQLKWPVQLISIYIDAYNMFRDHCSHPNLFGNDICFEKLRKDALTTILYGELTTLNRYENDPDNEIHCTSVSHLTLLSAWDENWGSEYVNFAIRVHWLRCHLFKKRNENDLAITALQLVQELVNGEEINVKRFKLHLPNCSKFTVISSYIIETILSNLELIHSLSRLDELFNGQMYEEVANILKTTFTSSSNNVTCGKIGRPAQLGMLMHALWFTNLTECFLWTEECLNETLGHYLKPTTYEDKWEMVLEKCLAIMQEVIKNETVAVVDVLPDEKRNRLIECLSLLCARQVNAENTNKMPIGNVSPWIILHYILLRDEHRQQAKKVVQHVKKDKIKKSKYALEEEELPPSIAILFSAHEFLGPKGWCLQNQGELLHFMLDTIIYRLDAPIFEFLREKIDIHLEQAFFCLYQHPCKKNKISRHLADHNVNPLPLTWSRAQQLYEYFCPDDLPEFDSYKAKSISADLEQLLQRFTSIVPKEYDPQPLYAKIYDYIYSKSEELPKPVEFSAKIKAMYYLLGDYYFKQSECERSYKYYLLDLCISPDRIDSWAALSLGISSQLELKLNHCERYKTETEFLEKANSARVCFKEALKLNDVHITLWIEFGAFEYMVHSFCSRILKYDSEKLSMEKFEVLESEKDSYLDGSRKAFELTLNLYSVDQAEPDERWLYHYMIAKISEKKQEHPSVYLHHYNAAAELLHENKCAYPEKINYSSPQRMSVEALEVYYRMNASILKYLELHDGKLITMEVGKLFKKCLENTMLQKIKTLAAQTKEANKAINEEANEERKIMSEVKECMESLLKQVETSLKGDEVVVIDSDEEKKPDYPKIRVRTAQDIMDEMMRETMKNSPAPDNDVELVVAADDNEKMEVEDVKSEKSSKSEDENNIRKSTTTATEDSSSSSSSSSSTSSSDSESEDSSSSSSSSSDNSNENLSEAEILSLVDKCILGLEQCIRRLPQNYKALYRLAHVYYSYSKKKDLSKSKQLLLSEYKCKNSCLVPGLFSERKHNNFFNGIWRIPSSEVDRPGSLSAHMSRCVTLLLQVLQDTNDHKTLLELCLQLKKQPDLDKIYIRHSERLQLSDQALGMCIQSLRSQVKNITTVSPILADKLLVDMFKAFQKSKNSLPQHEKTFSSILVDAYKTLMGDKISDSANVLDMAIKYCQQSKIAEKAKHQQQPTQTTPKTPLLAVPPTVLPTPTNVSPMVTPMKRPNLGRPRGRPPGPGKSPRGRSPMTTGTNPFSWQNAVFNSSVGLDYLKQYQDELIKQYSQTITNQLKSQLGQSMFHAATRMTQPTAAAAAAANMLNPTNFVQTLQQMSGLNALATNQLAQSLSQMNPSLLNNVANSQLSAATSASQLPTQETFRQLLAMNQLPKAQKQPKVPKHSKSSKSSTTATGFKYPAAELFKTKMKDTSKMQSYHQLIKEAPKAHSSKPQLPADSTNLIKDRPNISIIPVAQPQTISPVSSSPGKTLQEKLADKQKQQKSAAAKSLDFVHQKEQQKASYSGYKPNVLSQIPKSLDVIPNFLMESGISISQVQQQKTKAVEISPVRKDAGSSKAPNNLPISLSVIKKQQEKQNKPSLPPGDDDDVIIIE</sequence>
<evidence type="ECO:0000256" key="3">
    <source>
        <dbReference type="SAM" id="Coils"/>
    </source>
</evidence>
<feature type="coiled-coil region" evidence="3">
    <location>
        <begin position="215"/>
        <end position="242"/>
    </location>
</feature>
<dbReference type="InterPro" id="IPR011990">
    <property type="entry name" value="TPR-like_helical_dom_sf"/>
</dbReference>
<feature type="region of interest" description="Disordered" evidence="4">
    <location>
        <begin position="1390"/>
        <end position="1458"/>
    </location>
</feature>
<protein>
    <submittedName>
        <fullName evidence="6">Calcineurin-binding protein cabin-1-like</fullName>
    </submittedName>
</protein>
<feature type="compositionally biased region" description="Basic and acidic residues" evidence="4">
    <location>
        <begin position="1994"/>
        <end position="2003"/>
    </location>
</feature>
<evidence type="ECO:0000313" key="5">
    <source>
        <dbReference type="Proteomes" id="UP000695000"/>
    </source>
</evidence>
<evidence type="ECO:0000256" key="4">
    <source>
        <dbReference type="SAM" id="MobiDB-lite"/>
    </source>
</evidence>
<dbReference type="PANTHER" id="PTHR15502">
    <property type="entry name" value="CALCINEURIN-BINDING PROTEIN CABIN 1-RELATED"/>
    <property type="match status" value="1"/>
</dbReference>
<dbReference type="SMART" id="SM00028">
    <property type="entry name" value="TPR"/>
    <property type="match status" value="3"/>
</dbReference>
<feature type="compositionally biased region" description="Low complexity" evidence="4">
    <location>
        <begin position="1699"/>
        <end position="1725"/>
    </location>
</feature>
<feature type="region of interest" description="Disordered" evidence="4">
    <location>
        <begin position="2067"/>
        <end position="2115"/>
    </location>
</feature>
<feature type="coiled-coil region" evidence="3">
    <location>
        <begin position="1289"/>
        <end position="1316"/>
    </location>
</feature>
<feature type="region of interest" description="Disordered" evidence="4">
    <location>
        <begin position="1695"/>
        <end position="1763"/>
    </location>
</feature>
<feature type="region of interest" description="Disordered" evidence="4">
    <location>
        <begin position="1976"/>
        <end position="2016"/>
    </location>
</feature>
<dbReference type="InterPro" id="IPR019734">
    <property type="entry name" value="TPR_rpt"/>
</dbReference>
<dbReference type="SUPFAM" id="SSF48452">
    <property type="entry name" value="TPR-like"/>
    <property type="match status" value="1"/>
</dbReference>
<feature type="region of interest" description="Disordered" evidence="4">
    <location>
        <begin position="1896"/>
        <end position="1917"/>
    </location>
</feature>
<evidence type="ECO:0000256" key="1">
    <source>
        <dbReference type="ARBA" id="ARBA00004123"/>
    </source>
</evidence>